<feature type="domain" description="Glycoside hydrolase family 2 catalytic" evidence="3">
    <location>
        <begin position="362"/>
        <end position="483"/>
    </location>
</feature>
<keyword evidence="5" id="KW-0378">Hydrolase</keyword>
<evidence type="ECO:0000313" key="5">
    <source>
        <dbReference type="EMBL" id="UQN28949.1"/>
    </source>
</evidence>
<evidence type="ECO:0000259" key="4">
    <source>
        <dbReference type="Pfam" id="PF02837"/>
    </source>
</evidence>
<dbReference type="Pfam" id="PF02837">
    <property type="entry name" value="Glyco_hydro_2_N"/>
    <property type="match status" value="1"/>
</dbReference>
<dbReference type="Gene3D" id="3.20.20.80">
    <property type="entry name" value="Glycosidases"/>
    <property type="match status" value="1"/>
</dbReference>
<dbReference type="InterPro" id="IPR006103">
    <property type="entry name" value="Glyco_hydro_2_cat"/>
</dbReference>
<feature type="region of interest" description="Disordered" evidence="2">
    <location>
        <begin position="1"/>
        <end position="24"/>
    </location>
</feature>
<evidence type="ECO:0000256" key="2">
    <source>
        <dbReference type="SAM" id="MobiDB-lite"/>
    </source>
</evidence>
<dbReference type="InterPro" id="IPR008979">
    <property type="entry name" value="Galactose-bd-like_sf"/>
</dbReference>
<dbReference type="Gene3D" id="2.60.120.260">
    <property type="entry name" value="Galactose-binding domain-like"/>
    <property type="match status" value="1"/>
</dbReference>
<dbReference type="InterPro" id="IPR006104">
    <property type="entry name" value="Glyco_hydro_2_N"/>
</dbReference>
<dbReference type="InterPro" id="IPR017853">
    <property type="entry name" value="GH"/>
</dbReference>
<protein>
    <submittedName>
        <fullName evidence="5">Glycoside hydrolase family 2</fullName>
    </submittedName>
</protein>
<reference evidence="5" key="1">
    <citation type="submission" date="2022-05" db="EMBL/GenBank/DDBJ databases">
        <title>Genomic analysis of Brachybacterium sp. CBA3104.</title>
        <authorList>
            <person name="Roh S.W."/>
            <person name="Kim Y.B."/>
            <person name="Kim Y."/>
        </authorList>
    </citation>
    <scope>NUCLEOTIDE SEQUENCE</scope>
    <source>
        <strain evidence="5">CBA3104</strain>
    </source>
</reference>
<keyword evidence="6" id="KW-1185">Reference proteome</keyword>
<dbReference type="InterPro" id="IPR051913">
    <property type="entry name" value="GH2_Domain-Containing"/>
</dbReference>
<evidence type="ECO:0000259" key="3">
    <source>
        <dbReference type="Pfam" id="PF02836"/>
    </source>
</evidence>
<evidence type="ECO:0000313" key="6">
    <source>
        <dbReference type="Proteomes" id="UP001055868"/>
    </source>
</evidence>
<comment type="similarity">
    <text evidence="1">Belongs to the glycosyl hydrolase 2 family.</text>
</comment>
<gene>
    <name evidence="5" type="ORF">M4486_15135</name>
</gene>
<sequence length="628" mass="68327">MTARATSGTPLRASAQDGTHPRPTLIRESWTSLDGTWDFAHDVEDRGLAEHWFAGGSAGGGASDATRPDPLDRQIQVPFVPECEASGIGDRGFHPVVWYRRTARVSPPAGHRALLHLGAVDHEAMVWVNGRLAGQHTGGQTAFTVDLTDHLADDGTAVIVVRAFDDPHDVDLPHGKQDWEERPHGIWYDRTTGIWRSVWIEIVPEQHVTAFTAETDLARCRVEVVVDLARRPRPGTRVRVELSSTTDRGTEQLGAIELDAVEPRVAGAVEISALRNTQARDRLLWRPGHPHLVDARILVLASDDDGADAGAGAVRDEAFGYLGLRTVGVDRGRFLLNGEPCYVRSVLEQGFWPGTHLTPPSADACREEVELILDLGFNAARIHQKTEDPRLLFQADRQGLMIWGETANAYTYSPRAVSALSAEWAEIIAQYRAHPSIVTWVPINESWGVRDLADHPGQRQLALAMTALTRALDPSRPVVSNDGYEHTGGDLLTVHDYCTDPPRLRAHYADAAALERTLTGMGPQGRRPVLDGATELGPDAPVMLTEFGGIAFAVAETWGYAVVGSEEEFTERVGGLFEAVTASPLLAGFCYTQLTDTQQEANGLSTADRRPKLDAAVIRGFVTGQAGA</sequence>
<dbReference type="GO" id="GO:0016787">
    <property type="term" value="F:hydrolase activity"/>
    <property type="evidence" value="ECO:0007669"/>
    <property type="project" value="UniProtKB-KW"/>
</dbReference>
<organism evidence="5 6">
    <name type="scientific">Brachybacterium kimchii</name>
    <dbReference type="NCBI Taxonomy" id="2942909"/>
    <lineage>
        <taxon>Bacteria</taxon>
        <taxon>Bacillati</taxon>
        <taxon>Actinomycetota</taxon>
        <taxon>Actinomycetes</taxon>
        <taxon>Micrococcales</taxon>
        <taxon>Dermabacteraceae</taxon>
        <taxon>Brachybacterium</taxon>
    </lineage>
</organism>
<accession>A0ABY4N315</accession>
<dbReference type="RefSeq" id="WP_249478113.1">
    <property type="nucleotide sequence ID" value="NZ_CP097218.1"/>
</dbReference>
<dbReference type="Proteomes" id="UP001055868">
    <property type="component" value="Chromosome"/>
</dbReference>
<dbReference type="PANTHER" id="PTHR42732:SF4">
    <property type="entry name" value="BETA-MANNOSIDASE"/>
    <property type="match status" value="1"/>
</dbReference>
<dbReference type="Pfam" id="PF02836">
    <property type="entry name" value="Glyco_hydro_2_C"/>
    <property type="match status" value="1"/>
</dbReference>
<dbReference type="SUPFAM" id="SSF49785">
    <property type="entry name" value="Galactose-binding domain-like"/>
    <property type="match status" value="1"/>
</dbReference>
<dbReference type="EMBL" id="CP097218">
    <property type="protein sequence ID" value="UQN28949.1"/>
    <property type="molecule type" value="Genomic_DNA"/>
</dbReference>
<dbReference type="PANTHER" id="PTHR42732">
    <property type="entry name" value="BETA-GALACTOSIDASE"/>
    <property type="match status" value="1"/>
</dbReference>
<proteinExistence type="inferred from homology"/>
<dbReference type="SUPFAM" id="SSF51445">
    <property type="entry name" value="(Trans)glycosidases"/>
    <property type="match status" value="1"/>
</dbReference>
<feature type="domain" description="Glycosyl hydrolases family 2 sugar binding" evidence="4">
    <location>
        <begin position="32"/>
        <end position="165"/>
    </location>
</feature>
<name>A0ABY4N315_9MICO</name>
<evidence type="ECO:0000256" key="1">
    <source>
        <dbReference type="ARBA" id="ARBA00007401"/>
    </source>
</evidence>